<evidence type="ECO:0000313" key="3">
    <source>
        <dbReference type="Proteomes" id="UP000053611"/>
    </source>
</evidence>
<sequence length="1026" mass="113927">MSTAPLSVCPRSGVDAAAASGPAPSKAVLKSSRARPIKTQRGWGNLPSHPLQLILTEAIKNLNLEHAHRVPETAHFAALAMVRRNWLSEMRLVSSGWSQTVKSHPFWGELITTMRPELAGVSGSPTFHTAHMMTKDVCFACRISCPSRRHLKALYRVPALNMRPLPTCDVHFGQFCSQCLRVQNADLRAEPNHFLRRPVYGDVDEHGIPRNCEGLLCAPCRDIAFNAALRRDLEACSRGGAVRGLDNPWMQTVAYKEHVFFGVGRSDFMARQAVDDWFLLQHTPYNQLVQEIGTVQAILRKQKVLLYESRVIQSAPLELAQISRIVWSVFDEEDQVAFDLSRLCRLWVLEMENKAYGDYEYRLDVERMRHNMSATALWPWLREKAVQRAVELWAQARFLNGYWVMPSDEIEQMLDPSQTVHTPLHEIACNVSRTSEYGNPLDRWHHGTGRFRYHSNLPDARHRERQIAQQFLPPDRLLQMMNMRFIEVVALRMDAALAEVVRPFTRLPYDEFDRIEAHLDTFTVPQIITLLEEPYPWFEAEDPTGRWPITIFPLPPASNVTAASTISEEEEPEEQSLAKEDDVTSEGQQRGAGSDVDNKSRQDDGLPKPSHQTEPIVEVVASTDDLPNCYGIVDGWSTTSNEHGEYGAVEDHEDCVSDRSGLESAADWSSPSSRLSSLKQSDDEAASHAPGQRSRLGSGQTSHSGGSSNTALITPDDSPPLLAHERIRVAEDDDATTDTTPIASLRVITTSPGSSPRLGKRKSPDDDDLIRPPRNVASIGTPSRPDDWSSRDTASPATSPRLGKRKSPDDDELVRPPRKCGLNGVRSRSASPSSCDDTEEDGVEGSDKMEQHQGKPTSASTEISGVDQPAVDAAMNHGMTKNEAKLNADAGKRDSESLSIKDEGLSEALSSAQDSPSGVVKVARAVGVPEGAWTRAESECSELYDSLSEASMDSDKLAEVPSVPPPWAKLGPGVEDLLESTWYRSRELLRICRCGICMRAKYAAEAMRQNYDVEDDIMIMPPLRIA</sequence>
<accession>A0A0J0XNR9</accession>
<feature type="compositionally biased region" description="Low complexity" evidence="1">
    <location>
        <begin position="697"/>
        <end position="708"/>
    </location>
</feature>
<name>A0A0J0XNR9_9TREE</name>
<reference evidence="2 3" key="1">
    <citation type="submission" date="2015-03" db="EMBL/GenBank/DDBJ databases">
        <title>Genomics and transcriptomics of the oil-accumulating basidiomycete yeast T. oleaginosus allow insights into substrate utilization and the diverse evolutionary trajectories of mating systems in fungi.</title>
        <authorList>
            <consortium name="DOE Joint Genome Institute"/>
            <person name="Kourist R."/>
            <person name="Kracht O."/>
            <person name="Bracharz F."/>
            <person name="Lipzen A."/>
            <person name="Nolan M."/>
            <person name="Ohm R."/>
            <person name="Grigoriev I."/>
            <person name="Sun S."/>
            <person name="Heitman J."/>
            <person name="Bruck T."/>
            <person name="Nowrousian M."/>
        </authorList>
    </citation>
    <scope>NUCLEOTIDE SEQUENCE [LARGE SCALE GENOMIC DNA]</scope>
    <source>
        <strain evidence="2 3">IBC0246</strain>
    </source>
</reference>
<keyword evidence="3" id="KW-1185">Reference proteome</keyword>
<protein>
    <submittedName>
        <fullName evidence="2">Uncharacterized protein</fullName>
    </submittedName>
</protein>
<gene>
    <name evidence="2" type="ORF">CC85DRAFT_285262</name>
</gene>
<feature type="region of interest" description="Disordered" evidence="1">
    <location>
        <begin position="651"/>
        <end position="865"/>
    </location>
</feature>
<proteinExistence type="predicted"/>
<feature type="compositionally biased region" description="Basic and acidic residues" evidence="1">
    <location>
        <begin position="596"/>
        <end position="606"/>
    </location>
</feature>
<dbReference type="GeneID" id="28983646"/>
<evidence type="ECO:0000313" key="2">
    <source>
        <dbReference type="EMBL" id="KLT42723.1"/>
    </source>
</evidence>
<feature type="compositionally biased region" description="Low complexity" evidence="1">
    <location>
        <begin position="662"/>
        <end position="679"/>
    </location>
</feature>
<dbReference type="RefSeq" id="XP_018279214.1">
    <property type="nucleotide sequence ID" value="XM_018423043.1"/>
</dbReference>
<feature type="compositionally biased region" description="Low complexity" evidence="1">
    <location>
        <begin position="16"/>
        <end position="27"/>
    </location>
</feature>
<feature type="region of interest" description="Disordered" evidence="1">
    <location>
        <begin position="560"/>
        <end position="614"/>
    </location>
</feature>
<dbReference type="STRING" id="879819.A0A0J0XNR9"/>
<dbReference type="AlphaFoldDB" id="A0A0J0XNR9"/>
<evidence type="ECO:0000256" key="1">
    <source>
        <dbReference type="SAM" id="MobiDB-lite"/>
    </source>
</evidence>
<dbReference type="Proteomes" id="UP000053611">
    <property type="component" value="Unassembled WGS sequence"/>
</dbReference>
<organism evidence="2 3">
    <name type="scientific">Cutaneotrichosporon oleaginosum</name>
    <dbReference type="NCBI Taxonomy" id="879819"/>
    <lineage>
        <taxon>Eukaryota</taxon>
        <taxon>Fungi</taxon>
        <taxon>Dikarya</taxon>
        <taxon>Basidiomycota</taxon>
        <taxon>Agaricomycotina</taxon>
        <taxon>Tremellomycetes</taxon>
        <taxon>Trichosporonales</taxon>
        <taxon>Trichosporonaceae</taxon>
        <taxon>Cutaneotrichosporon</taxon>
    </lineage>
</organism>
<feature type="compositionally biased region" description="Polar residues" evidence="1">
    <location>
        <begin position="854"/>
        <end position="863"/>
    </location>
</feature>
<dbReference type="EMBL" id="KQ087202">
    <property type="protein sequence ID" value="KLT42723.1"/>
    <property type="molecule type" value="Genomic_DNA"/>
</dbReference>
<feature type="region of interest" description="Disordered" evidence="1">
    <location>
        <begin position="14"/>
        <end position="42"/>
    </location>
</feature>
<feature type="compositionally biased region" description="Polar residues" evidence="1">
    <location>
        <begin position="826"/>
        <end position="835"/>
    </location>
</feature>
<dbReference type="OrthoDB" id="2564640at2759"/>